<dbReference type="InterPro" id="IPR011495">
    <property type="entry name" value="Sig_transdc_His_kin_sub2_dim/P"/>
</dbReference>
<comment type="catalytic activity">
    <reaction evidence="1">
        <text>ATP + protein L-histidine = ADP + protein N-phospho-L-histidine.</text>
        <dbReference type="EC" id="2.7.13.3"/>
    </reaction>
</comment>
<dbReference type="EMBL" id="JACIDH010000002">
    <property type="protein sequence ID" value="MBB3878604.1"/>
    <property type="molecule type" value="Genomic_DNA"/>
</dbReference>
<dbReference type="Pfam" id="PF13185">
    <property type="entry name" value="GAF_2"/>
    <property type="match status" value="1"/>
</dbReference>
<evidence type="ECO:0000259" key="8">
    <source>
        <dbReference type="PROSITE" id="PS50109"/>
    </source>
</evidence>
<keyword evidence="3" id="KW-0597">Phosphoprotein</keyword>
<dbReference type="Pfam" id="PF02518">
    <property type="entry name" value="HATPase_c"/>
    <property type="match status" value="1"/>
</dbReference>
<dbReference type="Pfam" id="PF07568">
    <property type="entry name" value="HisKA_2"/>
    <property type="match status" value="1"/>
</dbReference>
<dbReference type="PANTHER" id="PTHR41523">
    <property type="entry name" value="TWO-COMPONENT SYSTEM SENSOR PROTEIN"/>
    <property type="match status" value="1"/>
</dbReference>
<dbReference type="SUPFAM" id="SSF55874">
    <property type="entry name" value="ATPase domain of HSP90 chaperone/DNA topoisomerase II/histidine kinase"/>
    <property type="match status" value="1"/>
</dbReference>
<keyword evidence="7" id="KW-0067">ATP-binding</keyword>
<dbReference type="Proteomes" id="UP000538670">
    <property type="component" value="Unassembled WGS sequence"/>
</dbReference>
<dbReference type="GO" id="GO:0005524">
    <property type="term" value="F:ATP binding"/>
    <property type="evidence" value="ECO:0007669"/>
    <property type="project" value="UniProtKB-KW"/>
</dbReference>
<dbReference type="InterPro" id="IPR003018">
    <property type="entry name" value="GAF"/>
</dbReference>
<evidence type="ECO:0000256" key="7">
    <source>
        <dbReference type="ARBA" id="ARBA00022840"/>
    </source>
</evidence>
<keyword evidence="10" id="KW-1185">Reference proteome</keyword>
<evidence type="ECO:0000256" key="2">
    <source>
        <dbReference type="ARBA" id="ARBA00012438"/>
    </source>
</evidence>
<dbReference type="SMART" id="SM00065">
    <property type="entry name" value="GAF"/>
    <property type="match status" value="1"/>
</dbReference>
<evidence type="ECO:0000256" key="3">
    <source>
        <dbReference type="ARBA" id="ARBA00022553"/>
    </source>
</evidence>
<protein>
    <recommendedName>
        <fullName evidence="2">histidine kinase</fullName>
        <ecNumber evidence="2">2.7.13.3</ecNumber>
    </recommendedName>
</protein>
<comment type="caution">
    <text evidence="9">The sequence shown here is derived from an EMBL/GenBank/DDBJ whole genome shotgun (WGS) entry which is preliminary data.</text>
</comment>
<dbReference type="SUPFAM" id="SSF55781">
    <property type="entry name" value="GAF domain-like"/>
    <property type="match status" value="1"/>
</dbReference>
<dbReference type="RefSeq" id="WP_221211386.1">
    <property type="nucleotide sequence ID" value="NZ_JACIDH010000002.1"/>
</dbReference>
<dbReference type="InterPro" id="IPR003594">
    <property type="entry name" value="HATPase_dom"/>
</dbReference>
<dbReference type="Gene3D" id="3.30.565.10">
    <property type="entry name" value="Histidine kinase-like ATPase, C-terminal domain"/>
    <property type="match status" value="1"/>
</dbReference>
<dbReference type="InterPro" id="IPR029016">
    <property type="entry name" value="GAF-like_dom_sf"/>
</dbReference>
<dbReference type="InterPro" id="IPR036890">
    <property type="entry name" value="HATPase_C_sf"/>
</dbReference>
<dbReference type="SMART" id="SM00387">
    <property type="entry name" value="HATPase_c"/>
    <property type="match status" value="1"/>
</dbReference>
<accession>A0A7W6A9Y7</accession>
<dbReference type="PROSITE" id="PS50109">
    <property type="entry name" value="HIS_KIN"/>
    <property type="match status" value="1"/>
</dbReference>
<keyword evidence="5" id="KW-0547">Nucleotide-binding</keyword>
<name>A0A7W6A9Y7_9SPHN</name>
<evidence type="ECO:0000313" key="10">
    <source>
        <dbReference type="Proteomes" id="UP000538670"/>
    </source>
</evidence>
<evidence type="ECO:0000256" key="1">
    <source>
        <dbReference type="ARBA" id="ARBA00000085"/>
    </source>
</evidence>
<dbReference type="InterPro" id="IPR005467">
    <property type="entry name" value="His_kinase_dom"/>
</dbReference>
<dbReference type="InterPro" id="IPR011102">
    <property type="entry name" value="Sig_transdc_His_kinase_HWE"/>
</dbReference>
<sequence>MAVVEQAQGEDMEVAGAGQLHYRLRQQSVLAAFGIEALRARDLDPMLQRATELCAEGMRSRFCKFLEYRADRETLLVRTGVGWGPGVVGSTEMRTDLGSPAGFALQTGQGVISNHLDQEERFRTPQFMADHHIRRAINVLVEASGQRYGVLEVDSPDEGRFEEADLAFMQGFANLIGVAIERQEAERRLAEAVEHQQLLTREASHRVKNSLALVSAMLNLQKQEDDDPRVLRMLNDAQARITAIAQTHDQLWRGDRVGIVSLDHLACGIAEQLAEQAKNHQVHCDIEAIEISADTAIPIGLMLTELLTNAIKYAYGESGGAIDVALHAREGHIVLSVRDHGQGLPADFDMKAASRHSLGMRMIASLARQLRGEIRFETMDPGTCATLTMPDPRS</sequence>
<evidence type="ECO:0000256" key="4">
    <source>
        <dbReference type="ARBA" id="ARBA00022679"/>
    </source>
</evidence>
<dbReference type="AlphaFoldDB" id="A0A7W6A9Y7"/>
<dbReference type="EC" id="2.7.13.3" evidence="2"/>
<reference evidence="9 10" key="1">
    <citation type="submission" date="2020-08" db="EMBL/GenBank/DDBJ databases">
        <title>Genomic Encyclopedia of Type Strains, Phase IV (KMG-IV): sequencing the most valuable type-strain genomes for metagenomic binning, comparative biology and taxonomic classification.</title>
        <authorList>
            <person name="Goeker M."/>
        </authorList>
    </citation>
    <scope>NUCLEOTIDE SEQUENCE [LARGE SCALE GENOMIC DNA]</scope>
    <source>
        <strain evidence="9 10">DSM 19512</strain>
    </source>
</reference>
<evidence type="ECO:0000256" key="6">
    <source>
        <dbReference type="ARBA" id="ARBA00022777"/>
    </source>
</evidence>
<evidence type="ECO:0000313" key="9">
    <source>
        <dbReference type="EMBL" id="MBB3878604.1"/>
    </source>
</evidence>
<keyword evidence="6 9" id="KW-0418">Kinase</keyword>
<dbReference type="SMART" id="SM00911">
    <property type="entry name" value="HWE_HK"/>
    <property type="match status" value="1"/>
</dbReference>
<keyword evidence="4" id="KW-0808">Transferase</keyword>
<evidence type="ECO:0000256" key="5">
    <source>
        <dbReference type="ARBA" id="ARBA00022741"/>
    </source>
</evidence>
<dbReference type="Gene3D" id="3.30.450.40">
    <property type="match status" value="1"/>
</dbReference>
<gene>
    <name evidence="9" type="ORF">GGR48_001017</name>
</gene>
<proteinExistence type="predicted"/>
<organism evidence="9 10">
    <name type="scientific">Sphingomonas pseudosanguinis</name>
    <dbReference type="NCBI Taxonomy" id="413712"/>
    <lineage>
        <taxon>Bacteria</taxon>
        <taxon>Pseudomonadati</taxon>
        <taxon>Pseudomonadota</taxon>
        <taxon>Alphaproteobacteria</taxon>
        <taxon>Sphingomonadales</taxon>
        <taxon>Sphingomonadaceae</taxon>
        <taxon>Sphingomonas</taxon>
    </lineage>
</organism>
<dbReference type="GO" id="GO:0004673">
    <property type="term" value="F:protein histidine kinase activity"/>
    <property type="evidence" value="ECO:0007669"/>
    <property type="project" value="UniProtKB-EC"/>
</dbReference>
<dbReference type="PANTHER" id="PTHR41523:SF8">
    <property type="entry name" value="ETHYLENE RESPONSE SENSOR PROTEIN"/>
    <property type="match status" value="1"/>
</dbReference>
<feature type="domain" description="Histidine kinase" evidence="8">
    <location>
        <begin position="202"/>
        <end position="393"/>
    </location>
</feature>